<feature type="region of interest" description="Disordered" evidence="8">
    <location>
        <begin position="365"/>
        <end position="425"/>
    </location>
</feature>
<evidence type="ECO:0000256" key="5">
    <source>
        <dbReference type="ARBA" id="ARBA00022989"/>
    </source>
</evidence>
<dbReference type="InterPro" id="IPR058533">
    <property type="entry name" value="Cation_efflux_TM"/>
</dbReference>
<evidence type="ECO:0000256" key="6">
    <source>
        <dbReference type="ARBA" id="ARBA00023065"/>
    </source>
</evidence>
<dbReference type="SUPFAM" id="SSF161111">
    <property type="entry name" value="Cation efflux protein transmembrane domain-like"/>
    <property type="match status" value="1"/>
</dbReference>
<organism evidence="11 12">
    <name type="scientific">Cephalotrichum gorgonifer</name>
    <dbReference type="NCBI Taxonomy" id="2041049"/>
    <lineage>
        <taxon>Eukaryota</taxon>
        <taxon>Fungi</taxon>
        <taxon>Dikarya</taxon>
        <taxon>Ascomycota</taxon>
        <taxon>Pezizomycotina</taxon>
        <taxon>Sordariomycetes</taxon>
        <taxon>Hypocreomycetidae</taxon>
        <taxon>Microascales</taxon>
        <taxon>Microascaceae</taxon>
        <taxon>Cephalotrichum</taxon>
    </lineage>
</organism>
<dbReference type="Gene3D" id="1.20.1510.10">
    <property type="entry name" value="Cation efflux protein transmembrane domain"/>
    <property type="match status" value="1"/>
</dbReference>
<evidence type="ECO:0000313" key="11">
    <source>
        <dbReference type="EMBL" id="SPO02805.1"/>
    </source>
</evidence>
<evidence type="ECO:0000256" key="1">
    <source>
        <dbReference type="ARBA" id="ARBA00004141"/>
    </source>
</evidence>
<dbReference type="InterPro" id="IPR036837">
    <property type="entry name" value="Cation_efflux_CTD_sf"/>
</dbReference>
<evidence type="ECO:0000313" key="12">
    <source>
        <dbReference type="Proteomes" id="UP001187682"/>
    </source>
</evidence>
<keyword evidence="3" id="KW-0813">Transport</keyword>
<protein>
    <submittedName>
        <fullName evidence="11">Related to mitochondrial iron transporter</fullName>
    </submittedName>
</protein>
<dbReference type="FunFam" id="1.20.1510.10:FF:000013">
    <property type="entry name" value="Cation efflux family protein"/>
    <property type="match status" value="1"/>
</dbReference>
<comment type="caution">
    <text evidence="11">The sequence shown here is derived from an EMBL/GenBank/DDBJ whole genome shotgun (WGS) entry which is preliminary data.</text>
</comment>
<feature type="domain" description="Cation efflux protein transmembrane" evidence="10">
    <location>
        <begin position="47"/>
        <end position="262"/>
    </location>
</feature>
<evidence type="ECO:0000256" key="9">
    <source>
        <dbReference type="SAM" id="Phobius"/>
    </source>
</evidence>
<accession>A0AAE8SVH9</accession>
<comment type="subcellular location">
    <subcellularLocation>
        <location evidence="1">Membrane</location>
        <topology evidence="1">Multi-pass membrane protein</topology>
    </subcellularLocation>
</comment>
<name>A0AAE8SVH9_9PEZI</name>
<feature type="compositionally biased region" description="Basic and acidic residues" evidence="8">
    <location>
        <begin position="382"/>
        <end position="416"/>
    </location>
</feature>
<feature type="compositionally biased region" description="Basic residues" evidence="8">
    <location>
        <begin position="1"/>
        <end position="26"/>
    </location>
</feature>
<dbReference type="NCBIfam" id="TIGR01297">
    <property type="entry name" value="CDF"/>
    <property type="match status" value="1"/>
</dbReference>
<gene>
    <name evidence="11" type="ORF">DNG_05480</name>
</gene>
<dbReference type="InterPro" id="IPR002524">
    <property type="entry name" value="Cation_efflux"/>
</dbReference>
<dbReference type="GO" id="GO:0005739">
    <property type="term" value="C:mitochondrion"/>
    <property type="evidence" value="ECO:0007669"/>
    <property type="project" value="UniProtKB-ARBA"/>
</dbReference>
<dbReference type="InterPro" id="IPR027469">
    <property type="entry name" value="Cation_efflux_TMD_sf"/>
</dbReference>
<keyword evidence="7 9" id="KW-0472">Membrane</keyword>
<dbReference type="PANTHER" id="PTHR43840:SF15">
    <property type="entry name" value="MITOCHONDRIAL METAL TRANSPORTER 1-RELATED"/>
    <property type="match status" value="1"/>
</dbReference>
<dbReference type="GO" id="GO:0008324">
    <property type="term" value="F:monoatomic cation transmembrane transporter activity"/>
    <property type="evidence" value="ECO:0007669"/>
    <property type="project" value="InterPro"/>
</dbReference>
<keyword evidence="6" id="KW-0406">Ion transport</keyword>
<keyword evidence="5 9" id="KW-1133">Transmembrane helix</keyword>
<dbReference type="Pfam" id="PF01545">
    <property type="entry name" value="Cation_efflux"/>
    <property type="match status" value="1"/>
</dbReference>
<keyword evidence="4 9" id="KW-0812">Transmembrane</keyword>
<dbReference type="FunFam" id="3.30.70.1350:FF:000010">
    <property type="entry name" value="Cation efflux family protein, putative"/>
    <property type="match status" value="1"/>
</dbReference>
<evidence type="ECO:0000256" key="7">
    <source>
        <dbReference type="ARBA" id="ARBA00023136"/>
    </source>
</evidence>
<dbReference type="PANTHER" id="PTHR43840">
    <property type="entry name" value="MITOCHONDRIAL METAL TRANSPORTER 1-RELATED"/>
    <property type="match status" value="1"/>
</dbReference>
<dbReference type="GO" id="GO:0016020">
    <property type="term" value="C:membrane"/>
    <property type="evidence" value="ECO:0007669"/>
    <property type="project" value="UniProtKB-SubCell"/>
</dbReference>
<reference evidence="11" key="1">
    <citation type="submission" date="2018-03" db="EMBL/GenBank/DDBJ databases">
        <authorList>
            <person name="Guldener U."/>
        </authorList>
    </citation>
    <scope>NUCLEOTIDE SEQUENCE</scope>
</reference>
<sequence>MGNRNKHDHGHSHSHGPLGHHHHHHPHDNAYLTSKNKADPGVRITRIGLYSNLGMAIAKGVGGYMFHSHAMIADAWHSVTDLASDVLTLATVSWSSKDPTHKFPTGYGKIESLGSLGVSGMLLVGGILMGWSSIMALMTQLGIDPSVLGELAHAGHSHSHGHSHGGAPSMHAMWLAAGTIAIKEWLYHATMKVAVERKSSVLASNAVHHRVDSWTGIVTLVVILLANVMQNATWLDPVGGIFISLLVVKAGAQNTLSAVGELADRAIDDEVKNLVWKQVDKALDSIAEGQEVEIRDVSGTKSGQNYLIDLELIVPSNWTVEHVSGVETRVREQIGSFVRGAKRVRVRFVSRDVAAAAPEFDEFVSGEVSPEIAESEAEAAEAGEHGHTHDGHDHSHTNGHSHEDHKAASASEEKSARNGGVRRRQ</sequence>
<comment type="similarity">
    <text evidence="2">Belongs to the cation diffusion facilitator (CDF) transporter (TC 2.A.4) family. SLC30A subfamily.</text>
</comment>
<feature type="transmembrane region" description="Helical" evidence="9">
    <location>
        <begin position="116"/>
        <end position="138"/>
    </location>
</feature>
<dbReference type="GO" id="GO:0030003">
    <property type="term" value="P:intracellular monoatomic cation homeostasis"/>
    <property type="evidence" value="ECO:0007669"/>
    <property type="project" value="UniProtKB-ARBA"/>
</dbReference>
<proteinExistence type="inferred from homology"/>
<evidence type="ECO:0000256" key="3">
    <source>
        <dbReference type="ARBA" id="ARBA00022448"/>
    </source>
</evidence>
<dbReference type="AlphaFoldDB" id="A0AAE8SVH9"/>
<dbReference type="Gene3D" id="3.30.70.1350">
    <property type="entry name" value="Cation efflux protein, cytoplasmic domain"/>
    <property type="match status" value="1"/>
</dbReference>
<keyword evidence="12" id="KW-1185">Reference proteome</keyword>
<dbReference type="Proteomes" id="UP001187682">
    <property type="component" value="Unassembled WGS sequence"/>
</dbReference>
<feature type="region of interest" description="Disordered" evidence="8">
    <location>
        <begin position="1"/>
        <end position="35"/>
    </location>
</feature>
<dbReference type="GO" id="GO:0098771">
    <property type="term" value="P:inorganic ion homeostasis"/>
    <property type="evidence" value="ECO:0007669"/>
    <property type="project" value="UniProtKB-ARBA"/>
</dbReference>
<dbReference type="EMBL" id="ONZQ02000007">
    <property type="protein sequence ID" value="SPO02805.1"/>
    <property type="molecule type" value="Genomic_DNA"/>
</dbReference>
<evidence type="ECO:0000259" key="10">
    <source>
        <dbReference type="Pfam" id="PF01545"/>
    </source>
</evidence>
<evidence type="ECO:0000256" key="8">
    <source>
        <dbReference type="SAM" id="MobiDB-lite"/>
    </source>
</evidence>
<evidence type="ECO:0000256" key="4">
    <source>
        <dbReference type="ARBA" id="ARBA00022692"/>
    </source>
</evidence>
<dbReference type="InterPro" id="IPR050291">
    <property type="entry name" value="CDF_Transporter"/>
</dbReference>
<evidence type="ECO:0000256" key="2">
    <source>
        <dbReference type="ARBA" id="ARBA00008873"/>
    </source>
</evidence>